<protein>
    <submittedName>
        <fullName evidence="3">Helix-turn-helix protein</fullName>
    </submittedName>
</protein>
<dbReference type="SUPFAM" id="SSF47413">
    <property type="entry name" value="lambda repressor-like DNA-binding domains"/>
    <property type="match status" value="1"/>
</dbReference>
<dbReference type="Gene3D" id="1.10.260.40">
    <property type="entry name" value="lambda repressor-like DNA-binding domains"/>
    <property type="match status" value="1"/>
</dbReference>
<evidence type="ECO:0000259" key="2">
    <source>
        <dbReference type="PROSITE" id="PS50943"/>
    </source>
</evidence>
<dbReference type="RefSeq" id="WP_131927306.1">
    <property type="nucleotide sequence ID" value="NZ_SLXB01000027.1"/>
</dbReference>
<dbReference type="Proteomes" id="UP000295600">
    <property type="component" value="Unassembled WGS sequence"/>
</dbReference>
<evidence type="ECO:0000313" key="3">
    <source>
        <dbReference type="EMBL" id="TCO88184.1"/>
    </source>
</evidence>
<dbReference type="Pfam" id="PF01381">
    <property type="entry name" value="HTH_3"/>
    <property type="match status" value="1"/>
</dbReference>
<reference evidence="3 4" key="1">
    <citation type="submission" date="2019-03" db="EMBL/GenBank/DDBJ databases">
        <title>Genomic Encyclopedia of Type Strains, Phase IV (KMG-IV): sequencing the most valuable type-strain genomes for metagenomic binning, comparative biology and taxonomic classification.</title>
        <authorList>
            <person name="Goeker M."/>
        </authorList>
    </citation>
    <scope>NUCLEOTIDE SEQUENCE [LARGE SCALE GENOMIC DNA]</scope>
    <source>
        <strain evidence="3 4">DSM 23917</strain>
    </source>
</reference>
<dbReference type="InterPro" id="IPR001387">
    <property type="entry name" value="Cro/C1-type_HTH"/>
</dbReference>
<dbReference type="PANTHER" id="PTHR46797">
    <property type="entry name" value="HTH-TYPE TRANSCRIPTIONAL REGULATOR"/>
    <property type="match status" value="1"/>
</dbReference>
<dbReference type="PROSITE" id="PS50943">
    <property type="entry name" value="HTH_CROC1"/>
    <property type="match status" value="1"/>
</dbReference>
<dbReference type="GO" id="GO:0005829">
    <property type="term" value="C:cytosol"/>
    <property type="evidence" value="ECO:0007669"/>
    <property type="project" value="TreeGrafter"/>
</dbReference>
<name>A0A4R2LIE6_9BACE</name>
<feature type="domain" description="HTH cro/C1-type" evidence="2">
    <location>
        <begin position="11"/>
        <end position="65"/>
    </location>
</feature>
<sequence length="74" mass="7956">MTDRERIGAAIAALRAKKQMTVRDLADKTGINHSNLCKIEGGKMSPTIDTLSKIANALDARIVLIEVSQVAGKH</sequence>
<dbReference type="GO" id="GO:0003700">
    <property type="term" value="F:DNA-binding transcription factor activity"/>
    <property type="evidence" value="ECO:0007669"/>
    <property type="project" value="TreeGrafter"/>
</dbReference>
<proteinExistence type="predicted"/>
<dbReference type="AlphaFoldDB" id="A0A4R2LIE6"/>
<dbReference type="GO" id="GO:0003677">
    <property type="term" value="F:DNA binding"/>
    <property type="evidence" value="ECO:0007669"/>
    <property type="project" value="UniProtKB-KW"/>
</dbReference>
<dbReference type="EMBL" id="SLXB01000027">
    <property type="protein sequence ID" value="TCO88184.1"/>
    <property type="molecule type" value="Genomic_DNA"/>
</dbReference>
<gene>
    <name evidence="3" type="ORF">EV202_12767</name>
</gene>
<evidence type="ECO:0000256" key="1">
    <source>
        <dbReference type="ARBA" id="ARBA00023125"/>
    </source>
</evidence>
<dbReference type="SMART" id="SM00530">
    <property type="entry name" value="HTH_XRE"/>
    <property type="match status" value="1"/>
</dbReference>
<dbReference type="InterPro" id="IPR010982">
    <property type="entry name" value="Lambda_DNA-bd_dom_sf"/>
</dbReference>
<comment type="caution">
    <text evidence="3">The sequence shown here is derived from an EMBL/GenBank/DDBJ whole genome shotgun (WGS) entry which is preliminary data.</text>
</comment>
<organism evidence="3 4">
    <name type="scientific">Prevotella heparinolytica</name>
    <dbReference type="NCBI Taxonomy" id="28113"/>
    <lineage>
        <taxon>Bacteria</taxon>
        <taxon>Pseudomonadati</taxon>
        <taxon>Bacteroidota</taxon>
        <taxon>Bacteroidia</taxon>
        <taxon>Bacteroidales</taxon>
        <taxon>Bacteroidaceae</taxon>
        <taxon>Bacteroides</taxon>
    </lineage>
</organism>
<dbReference type="InterPro" id="IPR050807">
    <property type="entry name" value="TransReg_Diox_bact_type"/>
</dbReference>
<dbReference type="CDD" id="cd00093">
    <property type="entry name" value="HTH_XRE"/>
    <property type="match status" value="1"/>
</dbReference>
<dbReference type="PANTHER" id="PTHR46797:SF1">
    <property type="entry name" value="METHYLPHOSPHONATE SYNTHASE"/>
    <property type="match status" value="1"/>
</dbReference>
<accession>A0A4R2LIE6</accession>
<evidence type="ECO:0000313" key="4">
    <source>
        <dbReference type="Proteomes" id="UP000295600"/>
    </source>
</evidence>
<keyword evidence="1" id="KW-0238">DNA-binding</keyword>